<gene>
    <name evidence="2" type="ORF">A2834_00500</name>
</gene>
<keyword evidence="1" id="KW-0472">Membrane</keyword>
<reference evidence="2 3" key="1">
    <citation type="journal article" date="2016" name="Nat. Commun.">
        <title>Thousands of microbial genomes shed light on interconnected biogeochemical processes in an aquifer system.</title>
        <authorList>
            <person name="Anantharaman K."/>
            <person name="Brown C.T."/>
            <person name="Hug L.A."/>
            <person name="Sharon I."/>
            <person name="Castelle C.J."/>
            <person name="Probst A.J."/>
            <person name="Thomas B.C."/>
            <person name="Singh A."/>
            <person name="Wilkins M.J."/>
            <person name="Karaoz U."/>
            <person name="Brodie E.L."/>
            <person name="Williams K.H."/>
            <person name="Hubbard S.S."/>
            <person name="Banfield J.F."/>
        </authorList>
    </citation>
    <scope>NUCLEOTIDE SEQUENCE [LARGE SCALE GENOMIC DNA]</scope>
</reference>
<accession>A0A1F5VES5</accession>
<comment type="caution">
    <text evidence="2">The sequence shown here is derived from an EMBL/GenBank/DDBJ whole genome shotgun (WGS) entry which is preliminary data.</text>
</comment>
<proteinExistence type="predicted"/>
<dbReference type="STRING" id="1798325.A2834_00500"/>
<sequence length="174" mass="18812">MAELSLIPKKNPAVRYVGESFGVLFRIGVIVLLGAAVFTAGLYLYRNFVKNNLARQKSVLEKLEIEFDPTSIAAWERLANSAAAGRAILKNHAKLSSVFSMLEENTLANVSFGTFAYSSEKNTMTLGGEAAGYADVSLQANIFEGLKDVSSATFGNLFLRESGAVGFTLNIIFK</sequence>
<evidence type="ECO:0000256" key="1">
    <source>
        <dbReference type="SAM" id="Phobius"/>
    </source>
</evidence>
<evidence type="ECO:0000313" key="2">
    <source>
        <dbReference type="EMBL" id="OGF61943.1"/>
    </source>
</evidence>
<dbReference type="EMBL" id="MFHD01000024">
    <property type="protein sequence ID" value="OGF61943.1"/>
    <property type="molecule type" value="Genomic_DNA"/>
</dbReference>
<evidence type="ECO:0000313" key="3">
    <source>
        <dbReference type="Proteomes" id="UP000179251"/>
    </source>
</evidence>
<organism evidence="2 3">
    <name type="scientific">Candidatus Giovannonibacteria bacterium RIFCSPHIGHO2_01_FULL_45_23</name>
    <dbReference type="NCBI Taxonomy" id="1798325"/>
    <lineage>
        <taxon>Bacteria</taxon>
        <taxon>Candidatus Giovannoniibacteriota</taxon>
    </lineage>
</organism>
<protein>
    <submittedName>
        <fullName evidence="2">Uncharacterized protein</fullName>
    </submittedName>
</protein>
<keyword evidence="1" id="KW-1133">Transmembrane helix</keyword>
<feature type="transmembrane region" description="Helical" evidence="1">
    <location>
        <begin position="20"/>
        <end position="45"/>
    </location>
</feature>
<dbReference type="AlphaFoldDB" id="A0A1F5VES5"/>
<keyword evidence="1" id="KW-0812">Transmembrane</keyword>
<name>A0A1F5VES5_9BACT</name>
<dbReference type="Proteomes" id="UP000179251">
    <property type="component" value="Unassembled WGS sequence"/>
</dbReference>